<feature type="chain" id="PRO_5007483930" evidence="1">
    <location>
        <begin position="21"/>
        <end position="120"/>
    </location>
</feature>
<feature type="signal peptide" evidence="1">
    <location>
        <begin position="1"/>
        <end position="20"/>
    </location>
</feature>
<organism evidence="2 3">
    <name type="scientific">Candidatus Gallionella acididurans</name>
    <dbReference type="NCBI Taxonomy" id="1796491"/>
    <lineage>
        <taxon>Bacteria</taxon>
        <taxon>Pseudomonadati</taxon>
        <taxon>Pseudomonadota</taxon>
        <taxon>Betaproteobacteria</taxon>
        <taxon>Nitrosomonadales</taxon>
        <taxon>Gallionellaceae</taxon>
        <taxon>Gallionella</taxon>
    </lineage>
</organism>
<comment type="caution">
    <text evidence="2">The sequence shown here is derived from an EMBL/GenBank/DDBJ whole genome shotgun (WGS) entry which is preliminary data.</text>
</comment>
<accession>A0A139BR71</accession>
<keyword evidence="1" id="KW-0732">Signal</keyword>
<sequence length="120" mass="13275">MKKTVLALAIALSFSTVAQAYEYSPNADNYTVAHSRDKFCSDEADWGANVYTQVKMVGKVSKESEMSVVTNDKYATDLEQEINARAVNYAFDEADSAQDAYQGTYAECMDLLTAGDQYVH</sequence>
<name>A0A139BR71_9PROT</name>
<reference evidence="2 3" key="1">
    <citation type="submission" date="2016-02" db="EMBL/GenBank/DDBJ databases">
        <authorList>
            <person name="Wen L."/>
            <person name="He K."/>
            <person name="Yang H."/>
        </authorList>
    </citation>
    <scope>NUCLEOTIDE SEQUENCE [LARGE SCALE GENOMIC DNA]</scope>
    <source>
        <strain evidence="2">ShG14-8</strain>
    </source>
</reference>
<gene>
    <name evidence="2" type="ORF">AWT59_2374</name>
</gene>
<protein>
    <submittedName>
        <fullName evidence="2">Uncharacterized protein</fullName>
    </submittedName>
</protein>
<dbReference type="Proteomes" id="UP000070578">
    <property type="component" value="Unassembled WGS sequence"/>
</dbReference>
<dbReference type="AlphaFoldDB" id="A0A139BR71"/>
<evidence type="ECO:0000256" key="1">
    <source>
        <dbReference type="SAM" id="SignalP"/>
    </source>
</evidence>
<proteinExistence type="predicted"/>
<evidence type="ECO:0000313" key="2">
    <source>
        <dbReference type="EMBL" id="KXS31507.1"/>
    </source>
</evidence>
<evidence type="ECO:0000313" key="3">
    <source>
        <dbReference type="Proteomes" id="UP000070578"/>
    </source>
</evidence>
<dbReference type="EMBL" id="LSLI01000071">
    <property type="protein sequence ID" value="KXS31507.1"/>
    <property type="molecule type" value="Genomic_DNA"/>
</dbReference>
<reference evidence="2 3" key="2">
    <citation type="submission" date="2016-03" db="EMBL/GenBank/DDBJ databases">
        <title>New uncultured bacterium of the family Gallionellaceae from acid mine drainage: description and reconstruction of genome based on metagenomic analysis of microbial community.</title>
        <authorList>
            <person name="Kadnikov V."/>
            <person name="Ivasenko D."/>
            <person name="Beletsky A."/>
            <person name="Mardanov A."/>
            <person name="Danilova E."/>
            <person name="Pimenov N."/>
            <person name="Karnachuk O."/>
            <person name="Ravin N."/>
        </authorList>
    </citation>
    <scope>NUCLEOTIDE SEQUENCE [LARGE SCALE GENOMIC DNA]</scope>
    <source>
        <strain evidence="2">ShG14-8</strain>
    </source>
</reference>